<keyword evidence="2" id="KW-0647">Proteasome</keyword>
<feature type="compositionally biased region" description="Low complexity" evidence="3">
    <location>
        <begin position="27"/>
        <end position="42"/>
    </location>
</feature>
<evidence type="ECO:0000256" key="1">
    <source>
        <dbReference type="ARBA" id="ARBA00034491"/>
    </source>
</evidence>
<sequence length="107" mass="11978">MSSNNPGSSSSSSSNKQPADNTDGESSKTSQQQTSAQPQKVSIPHLGALEEDDEFEEFAAEDWNETEEDQETHLWEDNWDDEDVEDDFSKQLRAEITKSTAPQPMKL</sequence>
<dbReference type="CDD" id="cd13768">
    <property type="entry name" value="DSS1_Sem1"/>
    <property type="match status" value="1"/>
</dbReference>
<dbReference type="GO" id="GO:0000724">
    <property type="term" value="P:double-strand break repair via homologous recombination"/>
    <property type="evidence" value="ECO:0007669"/>
    <property type="project" value="TreeGrafter"/>
</dbReference>
<dbReference type="GO" id="GO:0006406">
    <property type="term" value="P:mRNA export from nucleus"/>
    <property type="evidence" value="ECO:0007669"/>
    <property type="project" value="UniProtKB-UniRule"/>
</dbReference>
<dbReference type="PANTHER" id="PTHR16771">
    <property type="entry name" value="26 PROTEASOME COMPLEX SUBUNIT DSS1"/>
    <property type="match status" value="1"/>
</dbReference>
<comment type="function">
    <text evidence="2">Component of the 26S proteasome, a multiprotein complex involved in the ATP-dependent degradation of ubiquitinated proteins.</text>
</comment>
<keyword evidence="5" id="KW-1185">Reference proteome</keyword>
<gene>
    <name evidence="4" type="ORF">C2G38_2244524</name>
</gene>
<comment type="similarity">
    <text evidence="1 2">Belongs to the DSS1/SEM1 family.</text>
</comment>
<evidence type="ECO:0000256" key="2">
    <source>
        <dbReference type="RuleBase" id="RU369057"/>
    </source>
</evidence>
<dbReference type="AlphaFoldDB" id="A0A397VDK1"/>
<dbReference type="STRING" id="44941.A0A397VDK1"/>
<organism evidence="4 5">
    <name type="scientific">Gigaspora rosea</name>
    <dbReference type="NCBI Taxonomy" id="44941"/>
    <lineage>
        <taxon>Eukaryota</taxon>
        <taxon>Fungi</taxon>
        <taxon>Fungi incertae sedis</taxon>
        <taxon>Mucoromycota</taxon>
        <taxon>Glomeromycotina</taxon>
        <taxon>Glomeromycetes</taxon>
        <taxon>Diversisporales</taxon>
        <taxon>Gigasporaceae</taxon>
        <taxon>Gigaspora</taxon>
    </lineage>
</organism>
<dbReference type="GO" id="GO:0008541">
    <property type="term" value="C:proteasome regulatory particle, lid subcomplex"/>
    <property type="evidence" value="ECO:0007669"/>
    <property type="project" value="UniProtKB-UniRule"/>
</dbReference>
<name>A0A397VDK1_9GLOM</name>
<evidence type="ECO:0000313" key="5">
    <source>
        <dbReference type="Proteomes" id="UP000266673"/>
    </source>
</evidence>
<accession>A0A397VDK1</accession>
<feature type="compositionally biased region" description="Low complexity" evidence="3">
    <location>
        <begin position="1"/>
        <end position="15"/>
    </location>
</feature>
<evidence type="ECO:0000256" key="3">
    <source>
        <dbReference type="SAM" id="MobiDB-lite"/>
    </source>
</evidence>
<dbReference type="EMBL" id="QKWP01000412">
    <property type="protein sequence ID" value="RIB20520.1"/>
    <property type="molecule type" value="Genomic_DNA"/>
</dbReference>
<dbReference type="Pfam" id="PF05160">
    <property type="entry name" value="DSS1_SEM1"/>
    <property type="match status" value="1"/>
</dbReference>
<reference evidence="4 5" key="1">
    <citation type="submission" date="2018-06" db="EMBL/GenBank/DDBJ databases">
        <title>Comparative genomics reveals the genomic features of Rhizophagus irregularis, R. cerebriforme, R. diaphanum and Gigaspora rosea, and their symbiotic lifestyle signature.</title>
        <authorList>
            <person name="Morin E."/>
            <person name="San Clemente H."/>
            <person name="Chen E.C.H."/>
            <person name="De La Providencia I."/>
            <person name="Hainaut M."/>
            <person name="Kuo A."/>
            <person name="Kohler A."/>
            <person name="Murat C."/>
            <person name="Tang N."/>
            <person name="Roy S."/>
            <person name="Loubradou J."/>
            <person name="Henrissat B."/>
            <person name="Grigoriev I.V."/>
            <person name="Corradi N."/>
            <person name="Roux C."/>
            <person name="Martin F.M."/>
        </authorList>
    </citation>
    <scope>NUCLEOTIDE SEQUENCE [LARGE SCALE GENOMIC DNA]</scope>
    <source>
        <strain evidence="4 5">DAOM 194757</strain>
    </source>
</reference>
<dbReference type="InterPro" id="IPR007834">
    <property type="entry name" value="DSS1_SEM1"/>
</dbReference>
<dbReference type="GO" id="GO:0005634">
    <property type="term" value="C:nucleus"/>
    <property type="evidence" value="ECO:0007669"/>
    <property type="project" value="UniProtKB-SubCell"/>
</dbReference>
<dbReference type="PANTHER" id="PTHR16771:SF0">
    <property type="entry name" value="26S PROTEASOME COMPLEX SUBUNIT SEM1"/>
    <property type="match status" value="1"/>
</dbReference>
<evidence type="ECO:0000313" key="4">
    <source>
        <dbReference type="EMBL" id="RIB20520.1"/>
    </source>
</evidence>
<dbReference type="GO" id="GO:0043248">
    <property type="term" value="P:proteasome assembly"/>
    <property type="evidence" value="ECO:0007669"/>
    <property type="project" value="UniProtKB-UniRule"/>
</dbReference>
<comment type="caution">
    <text evidence="4">The sequence shown here is derived from an EMBL/GenBank/DDBJ whole genome shotgun (WGS) entry which is preliminary data.</text>
</comment>
<dbReference type="SMART" id="SM01385">
    <property type="entry name" value="DSS1_SEM1"/>
    <property type="match status" value="1"/>
</dbReference>
<feature type="compositionally biased region" description="Acidic residues" evidence="3">
    <location>
        <begin position="49"/>
        <end position="70"/>
    </location>
</feature>
<feature type="region of interest" description="Disordered" evidence="3">
    <location>
        <begin position="1"/>
        <end position="82"/>
    </location>
</feature>
<proteinExistence type="inferred from homology"/>
<protein>
    <recommendedName>
        <fullName evidence="2">26S proteasome complex subunit SEM1</fullName>
    </recommendedName>
</protein>
<dbReference type="Proteomes" id="UP000266673">
    <property type="component" value="Unassembled WGS sequence"/>
</dbReference>
<comment type="subcellular location">
    <subcellularLocation>
        <location evidence="2">Nucleus</location>
    </subcellularLocation>
</comment>
<keyword evidence="2" id="KW-0539">Nucleus</keyword>